<dbReference type="InterPro" id="IPR043162">
    <property type="entry name" value="DOCK_C_lobe_C"/>
</dbReference>
<dbReference type="PANTHER" id="PTHR45653:SF10">
    <property type="entry name" value="MYOBLAST CITY, ISOFORM B"/>
    <property type="match status" value="1"/>
</dbReference>
<reference evidence="4 5" key="1">
    <citation type="journal article" date="2011" name="Proc. Natl. Acad. Sci. U.S.A.">
        <title>Evolutionary erosion of yeast sex chromosomes by mating-type switching accidents.</title>
        <authorList>
            <person name="Gordon J.L."/>
            <person name="Armisen D."/>
            <person name="Proux-Wera E."/>
            <person name="Oheigeartaigh S.S."/>
            <person name="Byrne K.P."/>
            <person name="Wolfe K.H."/>
        </authorList>
    </citation>
    <scope>NUCLEOTIDE SEQUENCE [LARGE SCALE GENOMIC DNA]</scope>
    <source>
        <strain evidence="5">ATCC MYA-139 / BCRC 22969 / CBS 8797 / CCRC 22969 / KCTC 17520 / NBRC 10181 / NCYC 3082</strain>
    </source>
</reference>
<dbReference type="CDD" id="cd11684">
    <property type="entry name" value="DHR2_DOCK"/>
    <property type="match status" value="1"/>
</dbReference>
<evidence type="ECO:0000313" key="5">
    <source>
        <dbReference type="Proteomes" id="UP000006310"/>
    </source>
</evidence>
<dbReference type="eggNOG" id="KOG1998">
    <property type="taxonomic scope" value="Eukaryota"/>
</dbReference>
<feature type="domain" description="DOCKER" evidence="3">
    <location>
        <begin position="1409"/>
        <end position="1823"/>
    </location>
</feature>
<feature type="region of interest" description="Disordered" evidence="2">
    <location>
        <begin position="1874"/>
        <end position="1941"/>
    </location>
</feature>
<dbReference type="GO" id="GO:0005085">
    <property type="term" value="F:guanyl-nucleotide exchange factor activity"/>
    <property type="evidence" value="ECO:0007669"/>
    <property type="project" value="InterPro"/>
</dbReference>
<dbReference type="OrthoDB" id="18896at2759"/>
<dbReference type="EMBL" id="HE978315">
    <property type="protein sequence ID" value="CCK69081.1"/>
    <property type="molecule type" value="Genomic_DNA"/>
</dbReference>
<dbReference type="GO" id="GO:0031267">
    <property type="term" value="F:small GTPase binding"/>
    <property type="evidence" value="ECO:0007669"/>
    <property type="project" value="TreeGrafter"/>
</dbReference>
<dbReference type="GO" id="GO:0005886">
    <property type="term" value="C:plasma membrane"/>
    <property type="evidence" value="ECO:0007669"/>
    <property type="project" value="EnsemblFungi"/>
</dbReference>
<dbReference type="STRING" id="1071383.J7S5D5"/>
<dbReference type="InterPro" id="IPR027357">
    <property type="entry name" value="DOCKER_dom"/>
</dbReference>
<dbReference type="GeneID" id="34524731"/>
<protein>
    <recommendedName>
        <fullName evidence="3">DOCKER domain-containing protein</fullName>
    </recommendedName>
</protein>
<dbReference type="Proteomes" id="UP000006310">
    <property type="component" value="Chromosome 2"/>
</dbReference>
<accession>J7S5D5</accession>
<name>J7S5D5_HUIN7</name>
<dbReference type="PANTHER" id="PTHR45653">
    <property type="entry name" value="DEDICATOR OF CYTOKINESIS"/>
    <property type="match status" value="1"/>
</dbReference>
<gene>
    <name evidence="4" type="primary">KNAG0B06540</name>
    <name evidence="4" type="ordered locus">KNAG_0B06540</name>
</gene>
<keyword evidence="5" id="KW-1185">Reference proteome</keyword>
<dbReference type="InterPro" id="IPR043161">
    <property type="entry name" value="DOCK_C_lobe_A"/>
</dbReference>
<dbReference type="Gene3D" id="1.20.58.740">
    <property type="match status" value="1"/>
</dbReference>
<evidence type="ECO:0000256" key="1">
    <source>
        <dbReference type="PROSITE-ProRule" id="PRU00984"/>
    </source>
</evidence>
<dbReference type="Pfam" id="PF25338">
    <property type="entry name" value="C2_DCK_4th"/>
    <property type="match status" value="1"/>
</dbReference>
<comment type="similarity">
    <text evidence="1">Belongs to the DOCK family.</text>
</comment>
<dbReference type="InterPro" id="IPR046773">
    <property type="entry name" value="DOCKER_Lobe_C"/>
</dbReference>
<reference evidence="5" key="2">
    <citation type="submission" date="2012-08" db="EMBL/GenBank/DDBJ databases">
        <title>Genome sequence of Kazachstania naganishii.</title>
        <authorList>
            <person name="Gordon J.L."/>
            <person name="Armisen D."/>
            <person name="Proux-Wera E."/>
            <person name="OhEigeartaigh S.S."/>
            <person name="Byrne K.P."/>
            <person name="Wolfe K.H."/>
        </authorList>
    </citation>
    <scope>NUCLEOTIDE SEQUENCE [LARGE SCALE GENOMIC DNA]</scope>
    <source>
        <strain evidence="5">ATCC MYA-139 / BCRC 22969 / CBS 8797 / CCRC 22969 / KCTC 17520 / NBRC 10181 / NCYC 3082</strain>
    </source>
</reference>
<dbReference type="OMA" id="KPIFFDP"/>
<dbReference type="GO" id="GO:0005739">
    <property type="term" value="C:mitochondrion"/>
    <property type="evidence" value="ECO:0007669"/>
    <property type="project" value="EnsemblFungi"/>
</dbReference>
<feature type="compositionally biased region" description="Low complexity" evidence="2">
    <location>
        <begin position="1907"/>
        <end position="1935"/>
    </location>
</feature>
<organism evidence="4 5">
    <name type="scientific">Huiozyma naganishii (strain ATCC MYA-139 / BCRC 22969 / CBS 8797 / KCTC 17520 / NBRC 10181 / NCYC 3082 / Yp74L-3)</name>
    <name type="common">Yeast</name>
    <name type="synonym">Kazachstania naganishii</name>
    <dbReference type="NCBI Taxonomy" id="1071383"/>
    <lineage>
        <taxon>Eukaryota</taxon>
        <taxon>Fungi</taxon>
        <taxon>Dikarya</taxon>
        <taxon>Ascomycota</taxon>
        <taxon>Saccharomycotina</taxon>
        <taxon>Saccharomycetes</taxon>
        <taxon>Saccharomycetales</taxon>
        <taxon>Saccharomycetaceae</taxon>
        <taxon>Huiozyma</taxon>
    </lineage>
</organism>
<dbReference type="RefSeq" id="XP_022463327.1">
    <property type="nucleotide sequence ID" value="XM_022606653.1"/>
</dbReference>
<dbReference type="PROSITE" id="PS51651">
    <property type="entry name" value="DOCKER"/>
    <property type="match status" value="1"/>
</dbReference>
<dbReference type="GO" id="GO:0000422">
    <property type="term" value="P:autophagy of mitochondrion"/>
    <property type="evidence" value="ECO:0007669"/>
    <property type="project" value="EnsemblFungi"/>
</dbReference>
<dbReference type="InterPro" id="IPR057500">
    <property type="entry name" value="C2_DCK1_4th"/>
</dbReference>
<proteinExistence type="inferred from homology"/>
<dbReference type="HOGENOM" id="CLU_238900_0_0_1"/>
<evidence type="ECO:0000259" key="3">
    <source>
        <dbReference type="PROSITE" id="PS51651"/>
    </source>
</evidence>
<dbReference type="Gene3D" id="1.25.40.410">
    <property type="match status" value="1"/>
</dbReference>
<sequence>MASVVPNESVTGEVTWVPTGRMLKGTLVKSFCPLARHPELVYHSNYFQDVFVGAEVFVFAMTKDGRWCRGYFCCRPLPQSFAATMTVLGEQVPDVTAKTVLLPRKYIHIDEQVTVDTMDFFKSPEEQDFRDFVDTACESPSLYSSLLRDNSTDAVALTARKPSKPPFPYFRYLHLPLKEELSVMLAVLCSHIYAMYSAGEFTIYEKLTQLHYQLDAIRLKLEYGLTTAHERAVTVHSATTLLVKIAKFFSARGRTNRLITNGAPIVPDPRGYEGIFARSSHTGELLTFEGTSLRRLVADTMLYGLTNDPLGVRRQKCSPERSPFAFAKTQLLIDFHKILHERDLSEHLNLHKATLTLYLRTKQVILTEPVSVRMDASDGARDALTPVLFTNIPTETVDNNKIYLVVAVTEQVRISFRGKIDSSAFAAPFVLMDDTEDRMRAHRLKRGVSVGVIDLSSTFNKYYSRPNSCVAHKLKVNLFSAPPNAQSKESVPHFGLAEKFGWGSIVDNLLNDSRNGIIINPRAVAITATVKELAPEECKSELPLSTANIPTAKVLEGLCSKQEKCYFTLGKISLSNVTQKVTNIKNIMIKVFCENNEITFCENVNERVRKEWSFLSVGPGETIDETIRIGNISPDTVNENITIYAYLNGFLMARATLPIVKCGKIVEYDSSTVVQLFSAQKRPLIDLQIHTKYYGQNFNVPTIIQEFAELAARESIPEGNFVDECKQLLSGVNELDIEVLAVYFDSLLLNYIKLIELVVIKNVDKLPESLPKMILFSLVLFLRSAMSQTEHHNCKEQFYKIFQESLEGKSSLVSSNIGYSILWCYNVTISQPAIAKNENCTHMCSMALYLYMLAMMCTQKEDEKWEEQATQFVVSSCDFFKQTDKSASKGQIALLENYIAWLSVIGLHNEPERLISYTSKIFRSCAVKEKVLQARISDLDAEEIKYLDVKMLLLRHVLENEYVYKCIFETEQVSEKITQLIVSSVNNIFDVYLLANSAQPPLSTIRLANSSFMFILENSKDKYLLRNMIRLIPMCCKIFLILRKYCKKSDSFKSRRTFTELFPTTMTFSYVSMDSIVNDEVVEEVLLELATIICQLNKIAWQLCGDSPSFTKVIEETRDSALFQTGIYLQKMSSEHIHTITRTIKLLFRGEFYSEKKWLGITALFARTGLNMLSMCKDFMVSSTNAPESGSTLTDSIWIDYLKCLLMVSNHKVCALVKLAILPRKAVYFITGDLEKRASNLLATCWTALGKGQFKKELAVKFGVGEISDRQFRLISDHPILLRDLFIFSFHKHIDAVRTSCVVVWSLVVNVWVKFGSLQPLLYICIPELYNGYQEGKLNVDDDDLNKYINCVMYTVHMPSDDPLYMAVLDMLKELIGFLQIVAEAYKITGQEEFDDDRVSRYIEMFGYLLNANQPELFHKLISDIFIHSIKKRDHVQAALSLELLASTYTWDPNDYLDAIPYPPLPPQSSFERKEYLYKEAARNFTEGLKPEKALSVYKDLIKAYDEISYDLNGLAFVHDQISQIYTELQSVDRLVPTYFKVSFMGFGFPNSLRNMMFIFEGLSFEHITSMHGRLLKLYHGSTIVNSQEMVDELLMKPTMGKYINVTTVEPQFELSEEYAKSNKTNMINDKVRMYVENRNLRTFSNARRLPGSKGVTDLWVEEYTYKTVSTFPTLMNRSPVESVMKRKLSPLENAVKSLQLKIQELSGLESMCYKTVKDQDDPSNVFNELSRNITGTISAPVNGGLSKYKEFLQEPVCSQVDSYELRKLVAAFDELAVVLSRCLVLHMELMPATQPRDTHDILTELYEENFHEEIKRNNIKLSEMSLASLMSHEGLRTAGRTALKRPLQPQSHEEVLQRAKPVQLAAAPDAPTAAFGPEQQHIPRGPPQQQQHDGERRGRVRQVHQVTTAVAEDAVADTQFRSNPGSRRGNPGNNAAQPEPGVQSLAAHLATLRRFCWGLEAVWPWSIGRDPQEVSLLTETAAVGRRFEEVAEDRGCLSIEVDGEG</sequence>
<evidence type="ECO:0000256" key="2">
    <source>
        <dbReference type="SAM" id="MobiDB-lite"/>
    </source>
</evidence>
<evidence type="ECO:0000313" key="4">
    <source>
        <dbReference type="EMBL" id="CCK69081.1"/>
    </source>
</evidence>
<dbReference type="GO" id="GO:0007264">
    <property type="term" value="P:small GTPase-mediated signal transduction"/>
    <property type="evidence" value="ECO:0007669"/>
    <property type="project" value="InterPro"/>
</dbReference>
<dbReference type="InterPro" id="IPR026791">
    <property type="entry name" value="DOCK"/>
</dbReference>
<dbReference type="Pfam" id="PF20421">
    <property type="entry name" value="DHR-2_Lobe_C"/>
    <property type="match status" value="1"/>
</dbReference>
<dbReference type="KEGG" id="kng:KNAG_0B06540"/>